<accession>A0A9W7XI11</accession>
<dbReference type="InterPro" id="IPR047002">
    <property type="entry name" value="Tcp10_C_sf"/>
</dbReference>
<dbReference type="InterPro" id="IPR008733">
    <property type="entry name" value="PEX11"/>
</dbReference>
<feature type="compositionally biased region" description="Basic and acidic residues" evidence="5">
    <location>
        <begin position="412"/>
        <end position="424"/>
    </location>
</feature>
<comment type="caution">
    <text evidence="7">The sequence shown here is derived from an EMBL/GenBank/DDBJ whole genome shotgun (WGS) entry which is preliminary data.</text>
</comment>
<protein>
    <submittedName>
        <fullName evidence="7">Peroxisomal membrane protein PMP27</fullName>
    </submittedName>
</protein>
<feature type="region of interest" description="Disordered" evidence="5">
    <location>
        <begin position="90"/>
        <end position="157"/>
    </location>
</feature>
<dbReference type="InterPro" id="IPR004827">
    <property type="entry name" value="bZIP"/>
</dbReference>
<evidence type="ECO:0000256" key="5">
    <source>
        <dbReference type="SAM" id="MobiDB-lite"/>
    </source>
</evidence>
<feature type="domain" description="BZIP" evidence="6">
    <location>
        <begin position="168"/>
        <end position="182"/>
    </location>
</feature>
<evidence type="ECO:0000259" key="6">
    <source>
        <dbReference type="PROSITE" id="PS00036"/>
    </source>
</evidence>
<dbReference type="PANTHER" id="PTHR12652:SF50">
    <property type="entry name" value="PEROXIN 11"/>
    <property type="match status" value="1"/>
</dbReference>
<gene>
    <name evidence="7" type="primary">PEX11</name>
    <name evidence="7" type="ORF">LPJ64_004590</name>
</gene>
<feature type="compositionally biased region" description="Polar residues" evidence="5">
    <location>
        <begin position="402"/>
        <end position="411"/>
    </location>
</feature>
<dbReference type="GO" id="GO:0005778">
    <property type="term" value="C:peroxisomal membrane"/>
    <property type="evidence" value="ECO:0007669"/>
    <property type="project" value="UniProtKB-SubCell"/>
</dbReference>
<dbReference type="PROSITE" id="PS00036">
    <property type="entry name" value="BZIP_BASIC"/>
    <property type="match status" value="1"/>
</dbReference>
<evidence type="ECO:0000313" key="8">
    <source>
        <dbReference type="Proteomes" id="UP001145021"/>
    </source>
</evidence>
<keyword evidence="8" id="KW-1185">Reference proteome</keyword>
<organism evidence="7 8">
    <name type="scientific">Coemansia asiatica</name>
    <dbReference type="NCBI Taxonomy" id="1052880"/>
    <lineage>
        <taxon>Eukaryota</taxon>
        <taxon>Fungi</taxon>
        <taxon>Fungi incertae sedis</taxon>
        <taxon>Zoopagomycota</taxon>
        <taxon>Kickxellomycotina</taxon>
        <taxon>Kickxellomycetes</taxon>
        <taxon>Kickxellales</taxon>
        <taxon>Kickxellaceae</taxon>
        <taxon>Coemansia</taxon>
    </lineage>
</organism>
<reference evidence="7" key="1">
    <citation type="submission" date="2022-07" db="EMBL/GenBank/DDBJ databases">
        <title>Phylogenomic reconstructions and comparative analyses of Kickxellomycotina fungi.</title>
        <authorList>
            <person name="Reynolds N.K."/>
            <person name="Stajich J.E."/>
            <person name="Barry K."/>
            <person name="Grigoriev I.V."/>
            <person name="Crous P."/>
            <person name="Smith M.E."/>
        </authorList>
    </citation>
    <scope>NUCLEOTIDE SEQUENCE</scope>
    <source>
        <strain evidence="7">NBRC 105413</strain>
    </source>
</reference>
<evidence type="ECO:0000256" key="2">
    <source>
        <dbReference type="ARBA" id="ARBA00023136"/>
    </source>
</evidence>
<name>A0A9W7XI11_9FUNG</name>
<dbReference type="Pfam" id="PF05648">
    <property type="entry name" value="PEX11"/>
    <property type="match status" value="1"/>
</dbReference>
<evidence type="ECO:0000256" key="3">
    <source>
        <dbReference type="ARBA" id="ARBA00023140"/>
    </source>
</evidence>
<evidence type="ECO:0000256" key="4">
    <source>
        <dbReference type="ARBA" id="ARBA00046271"/>
    </source>
</evidence>
<feature type="compositionally biased region" description="Low complexity" evidence="5">
    <location>
        <begin position="17"/>
        <end position="26"/>
    </location>
</feature>
<keyword evidence="1" id="KW-0962">Peroxisome biogenesis</keyword>
<sequence>MSSSANQHIYAPRFPPSHQSQSQSQHLPSAWPRGDPYPRQPATLPTMQAPPHRQAAGWPGFILPPPCSRTTTVSPPALPPLAMPITPMASVTPPMTANPATVSTGEASAKRRRRAANPDGELPTFRRRCSQRTSPEPPTTDNAKKPSTAISDAPVDDPAEAARILEERRRRNASASARFRKRRNERERELVNRCVFLEQQLLQIVGSKQFDDLMRKAPSTQMSTGDSESLLGGARRTVVAFSAASSRAPSPRDDDEYVDDVDDELNCCRESGSGISVSKLTAPKSIDDVWSAYLALSQQLAGALQRINALENPLSQLLDDIGAQRQQAVQLARLVEQDSLSQTPARGRRRPSNSKESPPKSFLDDYARDFVDNYRPIRQPVRIFGRATRRRKPHQIRREPRQQQTETLSEQHGSDGRSNEDEQHIMDDCSTEEDGQRDAAQHLGADDCWVSKIDRNARTNLWNRFSDPGVPGTPEERRIIELVRRAELTTTFEPPAAPPPTSPALPSVSLPAVTQPGLQNHILWLQTPGQQPLLQCWSEDEWHRWAAFVCTADDALMHRRLDWVHEQQTDAWQHGFRDHILPNGKLCRTYRNLPLELHAYPDGNIKRTACVVYAGKECSATTLFFSNGDWQCSISGGLGERERLYFYYYCEERVWSRQDANGCVEYRYDDGRVERIDRNGTTTVTHPSGEVVVCLSDTFAPIQLAIAAANSNAANLYVKYASTLVGRDKACRLGQYFSRLMVHLLTNRLKLHGKATPTTTTTTTEWLATFVRIQGTLSTTRKLMRAGKFFDFLRLFVRTLLSKGEDELVLALGALHKAGMFVFMAADTLGVLGTSLALVRLQNPAKITRLGQRGWLLALTCQALSAIYRLRNISIREADLRRVRLQMEKSADVMGDRECAVEEQVMGRNKALALRELVAALLDLTIPIKGLALLNINEGVVALAGTVTSLMGIQDALAKAS</sequence>
<dbReference type="Proteomes" id="UP001145021">
    <property type="component" value="Unassembled WGS sequence"/>
</dbReference>
<evidence type="ECO:0000313" key="7">
    <source>
        <dbReference type="EMBL" id="KAJ1643660.1"/>
    </source>
</evidence>
<dbReference type="EMBL" id="JANBOH010000233">
    <property type="protein sequence ID" value="KAJ1643660.1"/>
    <property type="molecule type" value="Genomic_DNA"/>
</dbReference>
<keyword evidence="2" id="KW-0472">Membrane</keyword>
<dbReference type="GO" id="GO:0003700">
    <property type="term" value="F:DNA-binding transcription factor activity"/>
    <property type="evidence" value="ECO:0007669"/>
    <property type="project" value="InterPro"/>
</dbReference>
<proteinExistence type="predicted"/>
<feature type="region of interest" description="Disordered" evidence="5">
    <location>
        <begin position="382"/>
        <end position="424"/>
    </location>
</feature>
<evidence type="ECO:0000256" key="1">
    <source>
        <dbReference type="ARBA" id="ARBA00022593"/>
    </source>
</evidence>
<dbReference type="PANTHER" id="PTHR12652">
    <property type="entry name" value="PEROXISOMAL BIOGENESIS FACTOR 11"/>
    <property type="match status" value="1"/>
</dbReference>
<comment type="subcellular location">
    <subcellularLocation>
        <location evidence="4">Peroxisome membrane</location>
    </subcellularLocation>
</comment>
<dbReference type="AlphaFoldDB" id="A0A9W7XI11"/>
<feature type="region of interest" description="Disordered" evidence="5">
    <location>
        <begin position="1"/>
        <end position="74"/>
    </location>
</feature>
<feature type="compositionally biased region" description="Polar residues" evidence="5">
    <location>
        <begin position="93"/>
        <end position="106"/>
    </location>
</feature>
<dbReference type="GO" id="GO:0016559">
    <property type="term" value="P:peroxisome fission"/>
    <property type="evidence" value="ECO:0007669"/>
    <property type="project" value="InterPro"/>
</dbReference>
<feature type="region of interest" description="Disordered" evidence="5">
    <location>
        <begin position="335"/>
        <end position="364"/>
    </location>
</feature>
<dbReference type="Gene3D" id="2.60.450.20">
    <property type="match status" value="1"/>
</dbReference>
<keyword evidence="3" id="KW-0576">Peroxisome</keyword>